<dbReference type="AlphaFoldDB" id="D8TY10"/>
<dbReference type="Pfam" id="PF05548">
    <property type="entry name" value="Peptidase_M11"/>
    <property type="match status" value="1"/>
</dbReference>
<dbReference type="KEGG" id="vcn:VOLCADRAFT_91814"/>
<protein>
    <recommendedName>
        <fullName evidence="1">Peptidase M11 gametolysin domain-containing protein</fullName>
    </recommendedName>
</protein>
<organism evidence="3">
    <name type="scientific">Volvox carteri f. nagariensis</name>
    <dbReference type="NCBI Taxonomy" id="3068"/>
    <lineage>
        <taxon>Eukaryota</taxon>
        <taxon>Viridiplantae</taxon>
        <taxon>Chlorophyta</taxon>
        <taxon>core chlorophytes</taxon>
        <taxon>Chlorophyceae</taxon>
        <taxon>CS clade</taxon>
        <taxon>Chlamydomonadales</taxon>
        <taxon>Volvocaceae</taxon>
        <taxon>Volvox</taxon>
    </lineage>
</organism>
<dbReference type="eggNOG" id="ENOG502QUGT">
    <property type="taxonomic scope" value="Eukaryota"/>
</dbReference>
<sequence>MRILLTNVVRNVVRTSLQGVYDKGTVMQALLNNAGLYPAWRDGLAYNDLSTAMGFGRSCPSAPELLRLDWASPLALLNSARFASRVYRSYTLPATYLGPTGVMIKIQPDWLGSAYTKNIYLALRVKAAGDSDLAAEFNGKLNVHEADKDVDNDVMRIGDPRISFVRAVDPGSSVLLFNYRLHILTGDLVQGNTMVIKICRFFSAGPNECVEGTSLPSINRLHGEIDAHWD</sequence>
<dbReference type="GeneID" id="9617064"/>
<reference evidence="2 3" key="1">
    <citation type="journal article" date="2010" name="Science">
        <title>Genomic analysis of organismal complexity in the multicellular green alga Volvox carteri.</title>
        <authorList>
            <person name="Prochnik S.E."/>
            <person name="Umen J."/>
            <person name="Nedelcu A.M."/>
            <person name="Hallmann A."/>
            <person name="Miller S.M."/>
            <person name="Nishii I."/>
            <person name="Ferris P."/>
            <person name="Kuo A."/>
            <person name="Mitros T."/>
            <person name="Fritz-Laylin L.K."/>
            <person name="Hellsten U."/>
            <person name="Chapman J."/>
            <person name="Simakov O."/>
            <person name="Rensing S.A."/>
            <person name="Terry A."/>
            <person name="Pangilinan J."/>
            <person name="Kapitonov V."/>
            <person name="Jurka J."/>
            <person name="Salamov A."/>
            <person name="Shapiro H."/>
            <person name="Schmutz J."/>
            <person name="Grimwood J."/>
            <person name="Lindquist E."/>
            <person name="Lucas S."/>
            <person name="Grigoriev I.V."/>
            <person name="Schmitt R."/>
            <person name="Kirk D."/>
            <person name="Rokhsar D.S."/>
        </authorList>
    </citation>
    <scope>NUCLEOTIDE SEQUENCE [LARGE SCALE GENOMIC DNA]</scope>
    <source>
        <strain evidence="3">f. Nagariensis / Eve</strain>
    </source>
</reference>
<name>D8TY10_VOLCA</name>
<proteinExistence type="predicted"/>
<dbReference type="InterPro" id="IPR008752">
    <property type="entry name" value="Peptidase_M11"/>
</dbReference>
<accession>D8TY10</accession>
<evidence type="ECO:0000313" key="2">
    <source>
        <dbReference type="EMBL" id="EFJ47468.1"/>
    </source>
</evidence>
<dbReference type="EMBL" id="GL378344">
    <property type="protein sequence ID" value="EFJ47468.1"/>
    <property type="molecule type" value="Genomic_DNA"/>
</dbReference>
<gene>
    <name evidence="2" type="ORF">VOLCADRAFT_91814</name>
</gene>
<evidence type="ECO:0000313" key="3">
    <source>
        <dbReference type="Proteomes" id="UP000001058"/>
    </source>
</evidence>
<keyword evidence="3" id="KW-1185">Reference proteome</keyword>
<dbReference type="Proteomes" id="UP000001058">
    <property type="component" value="Unassembled WGS sequence"/>
</dbReference>
<feature type="domain" description="Peptidase M11 gametolysin" evidence="1">
    <location>
        <begin position="12"/>
        <end position="176"/>
    </location>
</feature>
<dbReference type="RefSeq" id="XP_002951292.1">
    <property type="nucleotide sequence ID" value="XM_002951246.1"/>
</dbReference>
<dbReference type="OrthoDB" id="538727at2759"/>
<dbReference type="InParanoid" id="D8TY10"/>
<evidence type="ECO:0000259" key="1">
    <source>
        <dbReference type="Pfam" id="PF05548"/>
    </source>
</evidence>